<dbReference type="InterPro" id="IPR004554">
    <property type="entry name" value="HMG_CoA_Rdtase_eu_arc"/>
</dbReference>
<evidence type="ECO:0000256" key="3">
    <source>
        <dbReference type="ARBA" id="ARBA00022692"/>
    </source>
</evidence>
<keyword evidence="13" id="KW-1185">Reference proteome</keyword>
<dbReference type="PROSITE" id="PS50065">
    <property type="entry name" value="HMG_COA_REDUCTASE_4"/>
    <property type="match status" value="1"/>
</dbReference>
<dbReference type="FunFam" id="3.30.70.420:FF:000001">
    <property type="entry name" value="3-hydroxy-3-methylglutaryl coenzyme A reductase"/>
    <property type="match status" value="1"/>
</dbReference>
<feature type="transmembrane region" description="Helical" evidence="9">
    <location>
        <begin position="237"/>
        <end position="258"/>
    </location>
</feature>
<dbReference type="Proteomes" id="UP000070544">
    <property type="component" value="Unassembled WGS sequence"/>
</dbReference>
<keyword evidence="3 9" id="KW-0812">Transmembrane</keyword>
<evidence type="ECO:0000256" key="1">
    <source>
        <dbReference type="ARBA" id="ARBA00004477"/>
    </source>
</evidence>
<sequence>MTQTKANNASLTSVVRRIALASARHPLETIAFSLFLTSAAYVSLVHYFAKFGVSGANVHSSTTLGDPSFGPEAFMEGTRITHLASNGSKELITLPEDAIAGVKEALLITIATAEVEYTELISRLLSSRVASKDSFGHYMPIDKLCTSRNGECVRFTSQAEQGDDKSRFSFSWLLDISTPEQKENGLGWEKNLLSAFVPGMRATLVSHLQTRQGSTGIMAEGLDDLKNSWDNSEPADIFVVGLGWLLMLGTIVATFVKLRGVGSRFTLGFAVIVSSTCALMCALAIARLSGASFSLAQLSEALPFYVVAVSWDRQIDLTRSIVAFEKKSDDNNRRTAVREKIAGGVDLNCAKIIREYAVIALVLFFGALTLPGLNDFCLLACLITIFDALFLFTLFTAVVAVKLELNRISETQGSSTSASPAREQSARIQSSASSASFLSEFSITSWTESPLASKIKLFIVLGFLVVHSLNASAGFSLITSEKSDVQAIPYGALRMDVEHALEMLEPGTVLRVGKKIVFETNKPSDTVLSLGGQPSQDSDWMIATTAVAILGWGLYLTTSRAKSAPMDRATINKKTVSDDETVNTTSKSNSAVGEHLSVDRQKESKHVHIAESMALDVKSLRPAPRRLSQPPKPDATMTARRPSFKFENASSETKGRRPSFKVDSESLPRHEDSGVDLSSKANPRSLDVCLAIAKEDGPHALTDEEIVLLVDKGHVKEYTLEKWCIDPVRGVKIRRMLVGKWYPIRVSTVLTTLASARTIDKPNAGQLLPYHHYDYAGVVGQCCENVLGYMPIPVGVAGPFLVDGKAYQVPMATTEGALVASTSRGCKAISNSGGARTAILADGMTRGPVVEFPSSVRAAEARRWAESEEGFRKLKAAFESTTRFGKLNKLKLGNAGKLLFLRFSTFTGDAMGMNMISKGCEKALDEMSVLFPDMQIISLSGNYCTDKKPAAINWIEGRGKSVIAEAVITGKIVQSVLKTTVPAIVHLNTSKNLIGSAMAGSIGGFNAHAANILTAIYIATGQDPAQNVESSQCMTLMEAVNNGQDLHISVTMPCIEVGTVGGGTTLPPQAACLDLLGVRGPCHEQPGRNSQQLARIIAASVMAGELSLCAALAAGHLVKSHMAHNRAPAAASPPAASAPAVVVSPTPAPRVQNLVHPTQLGICSTSESPSNTSSTASL</sequence>
<evidence type="ECO:0000256" key="10">
    <source>
        <dbReference type="SAM" id="MobiDB-lite"/>
    </source>
</evidence>
<dbReference type="CDD" id="cd00643">
    <property type="entry name" value="HMG-CoA_reductase_classI"/>
    <property type="match status" value="1"/>
</dbReference>
<dbReference type="AlphaFoldDB" id="A0A139ARP6"/>
<feature type="transmembrane region" description="Helical" evidence="9">
    <location>
        <begin position="379"/>
        <end position="401"/>
    </location>
</feature>
<keyword evidence="4 9" id="KW-0256">Endoplasmic reticulum</keyword>
<evidence type="ECO:0000256" key="9">
    <source>
        <dbReference type="RuleBase" id="RU361219"/>
    </source>
</evidence>
<dbReference type="SUPFAM" id="SSF56542">
    <property type="entry name" value="Substrate-binding domain of HMG-CoA reductase"/>
    <property type="match status" value="1"/>
</dbReference>
<keyword evidence="6 9" id="KW-1133">Transmembrane helix</keyword>
<dbReference type="SUPFAM" id="SSF55035">
    <property type="entry name" value="NAD-binding domain of HMG-CoA reductase"/>
    <property type="match status" value="1"/>
</dbReference>
<comment type="similarity">
    <text evidence="2 9">Belongs to the HMG-CoA reductase family.</text>
</comment>
<evidence type="ECO:0000259" key="11">
    <source>
        <dbReference type="PROSITE" id="PS50156"/>
    </source>
</evidence>
<accession>A0A139ARP6</accession>
<dbReference type="NCBIfam" id="TIGR00533">
    <property type="entry name" value="HMG_CoA_R_NADP"/>
    <property type="match status" value="1"/>
</dbReference>
<dbReference type="OrthoDB" id="310654at2759"/>
<dbReference type="PROSITE" id="PS00066">
    <property type="entry name" value="HMG_COA_REDUCTASE_1"/>
    <property type="match status" value="1"/>
</dbReference>
<dbReference type="STRING" id="1344416.A0A139ARP6"/>
<evidence type="ECO:0000313" key="12">
    <source>
        <dbReference type="EMBL" id="KXS19334.1"/>
    </source>
</evidence>
<dbReference type="GO" id="GO:0008299">
    <property type="term" value="P:isoprenoid biosynthetic process"/>
    <property type="evidence" value="ECO:0007669"/>
    <property type="project" value="InterPro"/>
</dbReference>
<feature type="region of interest" description="Disordered" evidence="10">
    <location>
        <begin position="575"/>
        <end position="679"/>
    </location>
</feature>
<feature type="compositionally biased region" description="Basic and acidic residues" evidence="10">
    <location>
        <begin position="660"/>
        <end position="673"/>
    </location>
</feature>
<dbReference type="PROSITE" id="PS00318">
    <property type="entry name" value="HMG_COA_REDUCTASE_2"/>
    <property type="match status" value="1"/>
</dbReference>
<dbReference type="UniPathway" id="UPA00058">
    <property type="reaction ID" value="UER00103"/>
</dbReference>
<dbReference type="PROSITE" id="PS50156">
    <property type="entry name" value="SSD"/>
    <property type="match status" value="1"/>
</dbReference>
<evidence type="ECO:0000313" key="13">
    <source>
        <dbReference type="Proteomes" id="UP000070544"/>
    </source>
</evidence>
<name>A0A139ARP6_GONPJ</name>
<evidence type="ECO:0000256" key="2">
    <source>
        <dbReference type="ARBA" id="ARBA00007661"/>
    </source>
</evidence>
<dbReference type="InterPro" id="IPR009023">
    <property type="entry name" value="HMG_CoA_Rdtase_NAD(P)-bd_sf"/>
</dbReference>
<feature type="transmembrane region" description="Helical" evidence="9">
    <location>
        <begin position="457"/>
        <end position="478"/>
    </location>
</feature>
<dbReference type="PANTHER" id="PTHR10572">
    <property type="entry name" value="3-HYDROXY-3-METHYLGLUTARYL-COENZYME A REDUCTASE"/>
    <property type="match status" value="1"/>
</dbReference>
<dbReference type="EMBL" id="KQ965739">
    <property type="protein sequence ID" value="KXS19334.1"/>
    <property type="molecule type" value="Genomic_DNA"/>
</dbReference>
<dbReference type="PANTHER" id="PTHR10572:SF24">
    <property type="entry name" value="3-HYDROXY-3-METHYLGLUTARYL-COENZYME A REDUCTASE"/>
    <property type="match status" value="1"/>
</dbReference>
<dbReference type="InterPro" id="IPR053958">
    <property type="entry name" value="HMGCR/SNAP/NPC1-like_SSD"/>
</dbReference>
<dbReference type="InterPro" id="IPR002202">
    <property type="entry name" value="HMG_CoA_Rdtase"/>
</dbReference>
<dbReference type="InterPro" id="IPR023282">
    <property type="entry name" value="HMG_CoA_Rdtase_N"/>
</dbReference>
<dbReference type="GO" id="GO:0015936">
    <property type="term" value="P:coenzyme A metabolic process"/>
    <property type="evidence" value="ECO:0007669"/>
    <property type="project" value="InterPro"/>
</dbReference>
<proteinExistence type="inferred from homology"/>
<dbReference type="Gene3D" id="1.10.3270.10">
    <property type="entry name" value="HMGR, N-terminal domain"/>
    <property type="match status" value="1"/>
</dbReference>
<evidence type="ECO:0000256" key="4">
    <source>
        <dbReference type="ARBA" id="ARBA00022824"/>
    </source>
</evidence>
<dbReference type="PROSITE" id="PS01192">
    <property type="entry name" value="HMG_COA_REDUCTASE_3"/>
    <property type="match status" value="1"/>
</dbReference>
<dbReference type="PRINTS" id="PR00071">
    <property type="entry name" value="HMGCOARDTASE"/>
</dbReference>
<dbReference type="InterPro" id="IPR000731">
    <property type="entry name" value="SSD"/>
</dbReference>
<dbReference type="InterPro" id="IPR009029">
    <property type="entry name" value="HMG_CoA_Rdtase_sub-bd_dom_sf"/>
</dbReference>
<dbReference type="GO" id="GO:0004420">
    <property type="term" value="F:hydroxymethylglutaryl-CoA reductase (NADPH) activity"/>
    <property type="evidence" value="ECO:0007669"/>
    <property type="project" value="UniProtKB-EC"/>
</dbReference>
<dbReference type="InterPro" id="IPR023076">
    <property type="entry name" value="HMG_CoA_Rdtase_CS"/>
</dbReference>
<dbReference type="Gene3D" id="3.90.770.10">
    <property type="entry name" value="3-hydroxy-3-methylglutaryl-coenzyme A Reductase, Chain A, domain 2"/>
    <property type="match status" value="1"/>
</dbReference>
<dbReference type="FunFam" id="3.90.770.10:FF:000001">
    <property type="entry name" value="3-hydroxy-3-methylglutaryl coenzyme A reductase"/>
    <property type="match status" value="1"/>
</dbReference>
<reference evidence="12 13" key="1">
    <citation type="journal article" date="2015" name="Genome Biol. Evol.">
        <title>Phylogenomic analyses indicate that early fungi evolved digesting cell walls of algal ancestors of land plants.</title>
        <authorList>
            <person name="Chang Y."/>
            <person name="Wang S."/>
            <person name="Sekimoto S."/>
            <person name="Aerts A.L."/>
            <person name="Choi C."/>
            <person name="Clum A."/>
            <person name="LaButti K.M."/>
            <person name="Lindquist E.A."/>
            <person name="Yee Ngan C."/>
            <person name="Ohm R.A."/>
            <person name="Salamov A.A."/>
            <person name="Grigoriev I.V."/>
            <person name="Spatafora J.W."/>
            <person name="Berbee M.L."/>
        </authorList>
    </citation>
    <scope>NUCLEOTIDE SEQUENCE [LARGE SCALE GENOMIC DNA]</scope>
    <source>
        <strain evidence="12 13">JEL478</strain>
    </source>
</reference>
<protein>
    <recommendedName>
        <fullName evidence="9">3-hydroxy-3-methylglutaryl coenzyme A reductase</fullName>
        <shortName evidence="9">HMG-CoA reductase</shortName>
        <ecNumber evidence="9">1.1.1.34</ecNumber>
    </recommendedName>
</protein>
<dbReference type="GO" id="GO:0005789">
    <property type="term" value="C:endoplasmic reticulum membrane"/>
    <property type="evidence" value="ECO:0007669"/>
    <property type="project" value="UniProtKB-SubCell"/>
</dbReference>
<feature type="domain" description="SSD" evidence="11">
    <location>
        <begin position="236"/>
        <end position="401"/>
    </location>
</feature>
<feature type="compositionally biased region" description="Basic and acidic residues" evidence="10">
    <location>
        <begin position="596"/>
        <end position="609"/>
    </location>
</feature>
<dbReference type="EC" id="1.1.1.34" evidence="9"/>
<keyword evidence="8 9" id="KW-0472">Membrane</keyword>
<keyword evidence="5 9" id="KW-0521">NADP</keyword>
<organism evidence="12 13">
    <name type="scientific">Gonapodya prolifera (strain JEL478)</name>
    <name type="common">Monoblepharis prolifera</name>
    <dbReference type="NCBI Taxonomy" id="1344416"/>
    <lineage>
        <taxon>Eukaryota</taxon>
        <taxon>Fungi</taxon>
        <taxon>Fungi incertae sedis</taxon>
        <taxon>Chytridiomycota</taxon>
        <taxon>Chytridiomycota incertae sedis</taxon>
        <taxon>Monoblepharidomycetes</taxon>
        <taxon>Monoblepharidales</taxon>
        <taxon>Gonapodyaceae</taxon>
        <taxon>Gonapodya</taxon>
    </lineage>
</organism>
<comment type="subcellular location">
    <subcellularLocation>
        <location evidence="1 9">Endoplasmic reticulum membrane</location>
        <topology evidence="1 9">Multi-pass membrane protein</topology>
    </subcellularLocation>
</comment>
<comment type="catalytic activity">
    <reaction evidence="9">
        <text>(R)-mevalonate + 2 NADP(+) + CoA = (3S)-3-hydroxy-3-methylglutaryl-CoA + 2 NADPH + 2 H(+)</text>
        <dbReference type="Rhea" id="RHEA:15989"/>
        <dbReference type="ChEBI" id="CHEBI:15378"/>
        <dbReference type="ChEBI" id="CHEBI:36464"/>
        <dbReference type="ChEBI" id="CHEBI:43074"/>
        <dbReference type="ChEBI" id="CHEBI:57287"/>
        <dbReference type="ChEBI" id="CHEBI:57783"/>
        <dbReference type="ChEBI" id="CHEBI:58349"/>
        <dbReference type="EC" id="1.1.1.34"/>
    </reaction>
</comment>
<feature type="transmembrane region" description="Helical" evidence="9">
    <location>
        <begin position="265"/>
        <end position="285"/>
    </location>
</feature>
<dbReference type="Pfam" id="PF00368">
    <property type="entry name" value="HMG-CoA_red"/>
    <property type="match status" value="1"/>
</dbReference>
<dbReference type="InterPro" id="IPR023074">
    <property type="entry name" value="HMG_CoA_Rdtase_cat_sf"/>
</dbReference>
<evidence type="ECO:0000256" key="7">
    <source>
        <dbReference type="ARBA" id="ARBA00023002"/>
    </source>
</evidence>
<evidence type="ECO:0000256" key="6">
    <source>
        <dbReference type="ARBA" id="ARBA00022989"/>
    </source>
</evidence>
<comment type="pathway">
    <text evidence="9">Metabolic intermediate biosynthesis; (R)-mevalonate biosynthesis; (R)-mevalonate from acetyl-CoA: step 3/3.</text>
</comment>
<evidence type="ECO:0000256" key="5">
    <source>
        <dbReference type="ARBA" id="ARBA00022857"/>
    </source>
</evidence>
<dbReference type="Pfam" id="PF12349">
    <property type="entry name" value="Sterol-sensing"/>
    <property type="match status" value="1"/>
</dbReference>
<feature type="compositionally biased region" description="Polar residues" evidence="10">
    <location>
        <begin position="582"/>
        <end position="591"/>
    </location>
</feature>
<evidence type="ECO:0000256" key="8">
    <source>
        <dbReference type="ARBA" id="ARBA00023136"/>
    </source>
</evidence>
<dbReference type="GO" id="GO:0006696">
    <property type="term" value="P:ergosterol biosynthetic process"/>
    <property type="evidence" value="ECO:0007669"/>
    <property type="project" value="TreeGrafter"/>
</dbReference>
<dbReference type="Gene3D" id="3.30.70.420">
    <property type="entry name" value="Hydroxymethylglutaryl-CoA reductase, class I/II, NAD/NADP-binding domain"/>
    <property type="match status" value="1"/>
</dbReference>
<keyword evidence="7 9" id="KW-0560">Oxidoreductase</keyword>
<dbReference type="GO" id="GO:0005778">
    <property type="term" value="C:peroxisomal membrane"/>
    <property type="evidence" value="ECO:0007669"/>
    <property type="project" value="TreeGrafter"/>
</dbReference>
<gene>
    <name evidence="12" type="ORF">M427DRAFT_474388</name>
</gene>
<feature type="transmembrane region" description="Helical" evidence="9">
    <location>
        <begin position="356"/>
        <end position="373"/>
    </location>
</feature>